<feature type="transmembrane region" description="Helical" evidence="9">
    <location>
        <begin position="153"/>
        <end position="170"/>
    </location>
</feature>
<keyword evidence="3" id="KW-1003">Cell membrane</keyword>
<comment type="caution">
    <text evidence="12">The sequence shown here is derived from an EMBL/GenBank/DDBJ whole genome shotgun (WGS) entry which is preliminary data.</text>
</comment>
<dbReference type="Gene3D" id="1.20.1560.10">
    <property type="entry name" value="ABC transporter type 1, transmembrane domain"/>
    <property type="match status" value="1"/>
</dbReference>
<evidence type="ECO:0000256" key="8">
    <source>
        <dbReference type="ARBA" id="ARBA00023136"/>
    </source>
</evidence>
<dbReference type="PROSITE" id="PS50893">
    <property type="entry name" value="ABC_TRANSPORTER_2"/>
    <property type="match status" value="1"/>
</dbReference>
<keyword evidence="13" id="KW-1185">Reference proteome</keyword>
<evidence type="ECO:0000256" key="2">
    <source>
        <dbReference type="ARBA" id="ARBA00022448"/>
    </source>
</evidence>
<feature type="domain" description="ABC transmembrane type-1" evidence="11">
    <location>
        <begin position="18"/>
        <end position="298"/>
    </location>
</feature>
<dbReference type="Gene3D" id="3.40.50.300">
    <property type="entry name" value="P-loop containing nucleotide triphosphate hydrolases"/>
    <property type="match status" value="1"/>
</dbReference>
<feature type="transmembrane region" description="Helical" evidence="9">
    <location>
        <begin position="235"/>
        <end position="255"/>
    </location>
</feature>
<evidence type="ECO:0000256" key="1">
    <source>
        <dbReference type="ARBA" id="ARBA00004651"/>
    </source>
</evidence>
<dbReference type="PANTHER" id="PTHR43394:SF1">
    <property type="entry name" value="ATP-BINDING CASSETTE SUB-FAMILY B MEMBER 10, MITOCHONDRIAL"/>
    <property type="match status" value="1"/>
</dbReference>
<dbReference type="GO" id="GO:0016887">
    <property type="term" value="F:ATP hydrolysis activity"/>
    <property type="evidence" value="ECO:0007669"/>
    <property type="project" value="InterPro"/>
</dbReference>
<evidence type="ECO:0000256" key="9">
    <source>
        <dbReference type="SAM" id="Phobius"/>
    </source>
</evidence>
<evidence type="ECO:0000313" key="12">
    <source>
        <dbReference type="EMBL" id="TNC71489.1"/>
    </source>
</evidence>
<dbReference type="FunFam" id="3.40.50.300:FF:000299">
    <property type="entry name" value="ABC transporter ATP-binding protein/permease"/>
    <property type="match status" value="1"/>
</dbReference>
<dbReference type="InterPro" id="IPR003593">
    <property type="entry name" value="AAA+_ATPase"/>
</dbReference>
<name>A0A5C4NGA2_9RHOB</name>
<evidence type="ECO:0000256" key="4">
    <source>
        <dbReference type="ARBA" id="ARBA00022692"/>
    </source>
</evidence>
<dbReference type="InterPro" id="IPR011527">
    <property type="entry name" value="ABC1_TM_dom"/>
</dbReference>
<keyword evidence="5" id="KW-0547">Nucleotide-binding</keyword>
<dbReference type="SMART" id="SM00382">
    <property type="entry name" value="AAA"/>
    <property type="match status" value="1"/>
</dbReference>
<dbReference type="InterPro" id="IPR039421">
    <property type="entry name" value="Type_1_exporter"/>
</dbReference>
<evidence type="ECO:0000259" key="10">
    <source>
        <dbReference type="PROSITE" id="PS50893"/>
    </source>
</evidence>
<dbReference type="InterPro" id="IPR003439">
    <property type="entry name" value="ABC_transporter-like_ATP-bd"/>
</dbReference>
<feature type="domain" description="ABC transporter" evidence="10">
    <location>
        <begin position="331"/>
        <end position="550"/>
    </location>
</feature>
<keyword evidence="8 9" id="KW-0472">Membrane</keyword>
<feature type="transmembrane region" description="Helical" evidence="9">
    <location>
        <begin position="46"/>
        <end position="69"/>
    </location>
</feature>
<dbReference type="Pfam" id="PF00005">
    <property type="entry name" value="ABC_tran"/>
    <property type="match status" value="1"/>
</dbReference>
<keyword evidence="4 9" id="KW-0812">Transmembrane</keyword>
<dbReference type="EMBL" id="VDFV01000013">
    <property type="protein sequence ID" value="TNC71489.1"/>
    <property type="molecule type" value="Genomic_DNA"/>
</dbReference>
<dbReference type="Pfam" id="PF00664">
    <property type="entry name" value="ABC_membrane"/>
    <property type="match status" value="1"/>
</dbReference>
<dbReference type="PROSITE" id="PS50929">
    <property type="entry name" value="ABC_TM1F"/>
    <property type="match status" value="1"/>
</dbReference>
<keyword evidence="6 12" id="KW-0067">ATP-binding</keyword>
<dbReference type="AlphaFoldDB" id="A0A5C4NGA2"/>
<protein>
    <submittedName>
        <fullName evidence="12">ABC transporter ATP-binding protein</fullName>
    </submittedName>
</protein>
<keyword evidence="2" id="KW-0813">Transport</keyword>
<dbReference type="GO" id="GO:0015421">
    <property type="term" value="F:ABC-type oligopeptide transporter activity"/>
    <property type="evidence" value="ECO:0007669"/>
    <property type="project" value="TreeGrafter"/>
</dbReference>
<evidence type="ECO:0000256" key="7">
    <source>
        <dbReference type="ARBA" id="ARBA00022989"/>
    </source>
</evidence>
<evidence type="ECO:0000256" key="3">
    <source>
        <dbReference type="ARBA" id="ARBA00022475"/>
    </source>
</evidence>
<evidence type="ECO:0000313" key="13">
    <source>
        <dbReference type="Proteomes" id="UP000305709"/>
    </source>
</evidence>
<dbReference type="InterPro" id="IPR036640">
    <property type="entry name" value="ABC1_TM_sf"/>
</dbReference>
<dbReference type="OrthoDB" id="9804259at2"/>
<gene>
    <name evidence="12" type="ORF">FHG71_11110</name>
</gene>
<evidence type="ECO:0000256" key="5">
    <source>
        <dbReference type="ARBA" id="ARBA00022741"/>
    </source>
</evidence>
<dbReference type="InterPro" id="IPR027417">
    <property type="entry name" value="P-loop_NTPase"/>
</dbReference>
<reference evidence="12 13" key="1">
    <citation type="submission" date="2019-06" db="EMBL/GenBank/DDBJ databases">
        <authorList>
            <person name="Jiang L."/>
        </authorList>
    </citation>
    <scope>NUCLEOTIDE SEQUENCE [LARGE SCALE GENOMIC DNA]</scope>
    <source>
        <strain evidence="12 13">YIM 48858</strain>
    </source>
</reference>
<evidence type="ECO:0000259" key="11">
    <source>
        <dbReference type="PROSITE" id="PS50929"/>
    </source>
</evidence>
<dbReference type="PANTHER" id="PTHR43394">
    <property type="entry name" value="ATP-DEPENDENT PERMEASE MDL1, MITOCHONDRIAL"/>
    <property type="match status" value="1"/>
</dbReference>
<dbReference type="Proteomes" id="UP000305709">
    <property type="component" value="Unassembled WGS sequence"/>
</dbReference>
<dbReference type="SUPFAM" id="SSF52540">
    <property type="entry name" value="P-loop containing nucleoside triphosphate hydrolases"/>
    <property type="match status" value="1"/>
</dbReference>
<accession>A0A5C4NGA2</accession>
<dbReference type="RefSeq" id="WP_139081752.1">
    <property type="nucleotide sequence ID" value="NZ_VDFV01000013.1"/>
</dbReference>
<dbReference type="GO" id="GO:0005524">
    <property type="term" value="F:ATP binding"/>
    <property type="evidence" value="ECO:0007669"/>
    <property type="project" value="UniProtKB-KW"/>
</dbReference>
<proteinExistence type="predicted"/>
<keyword evidence="7 9" id="KW-1133">Transmembrane helix</keyword>
<comment type="subcellular location">
    <subcellularLocation>
        <location evidence="1">Cell membrane</location>
        <topology evidence="1">Multi-pass membrane protein</topology>
    </subcellularLocation>
</comment>
<sequence length="550" mass="58555">MTFARLLDLAHPHRTALALMVLLTLLEAAAVLLVPALGGWMAGEVLTATGSFLGPVACLLLVLTLLALLRTTSGIISGRTSARVLAHLRTKVHDHLQCLPLSFHQRHSQGDLLALSTYEISRLGDFLAVTLAALPAQLLTAIGAVVLMSRIDAALAVAVPILVPVFYLGLKMLGRHLRRIAQEHQKAEAAIVAAASEDLAMLSAIKSFTRESETARRFAERVTVSRNLLIKETDIYAILGPVTSLLAGIGAVALLASGGGSLQSGEISPSAMVSFFLYAALLTRPVAELSHVYGQVQSAKGTLSRLGAILDTATESDPATPHPLGRMRGQITFENVTFCYPGRDPVLRGLSLSLRPGETLALTGPNGAGKSTLVSLLLRLEVPECGTIRLDGVDIRTVALQDLRRQIAWVPQRPLLFDGSIRENIAFGRAGATDTEIERAARLAQAHDFIGDLPHGYDTEIGEHGVRLSGGQGQRIVLARAILKDPAILILDEATSMYDLNGETAFVAAAAAAFRDRTVILITHRPATLALADRIVVLERGQVVAPRTAA</sequence>
<dbReference type="GO" id="GO:0005886">
    <property type="term" value="C:plasma membrane"/>
    <property type="evidence" value="ECO:0007669"/>
    <property type="project" value="UniProtKB-SubCell"/>
</dbReference>
<feature type="transmembrane region" description="Helical" evidence="9">
    <location>
        <begin position="126"/>
        <end position="147"/>
    </location>
</feature>
<dbReference type="SUPFAM" id="SSF90123">
    <property type="entry name" value="ABC transporter transmembrane region"/>
    <property type="match status" value="1"/>
</dbReference>
<organism evidence="12 13">
    <name type="scientific">Rubellimicrobium roseum</name>
    <dbReference type="NCBI Taxonomy" id="687525"/>
    <lineage>
        <taxon>Bacteria</taxon>
        <taxon>Pseudomonadati</taxon>
        <taxon>Pseudomonadota</taxon>
        <taxon>Alphaproteobacteria</taxon>
        <taxon>Rhodobacterales</taxon>
        <taxon>Roseobacteraceae</taxon>
        <taxon>Rubellimicrobium</taxon>
    </lineage>
</organism>
<evidence type="ECO:0000256" key="6">
    <source>
        <dbReference type="ARBA" id="ARBA00022840"/>
    </source>
</evidence>